<comment type="caution">
    <text evidence="1">The sequence shown here is derived from an EMBL/GenBank/DDBJ whole genome shotgun (WGS) entry which is preliminary data.</text>
</comment>
<dbReference type="Proteomes" id="UP000031668">
    <property type="component" value="Unassembled WGS sequence"/>
</dbReference>
<gene>
    <name evidence="1" type="ORF">RF11_09439</name>
</gene>
<proteinExistence type="predicted"/>
<accession>A0A0C2J6K2</accession>
<sequence length="141" mass="16219">MEQLSIKLNRSDSDHWEAGHFELFKAQDHPFNEKHFCGYFMAALELFFSNGICECIFIMDNSLFNRTSFLGYIGNNSLVNTRCLAIVENVRVYTVSTILECFGKKGQSIAYLLPYSPILEPIEYVFSKWNGYVMSHGYSTP</sequence>
<protein>
    <recommendedName>
        <fullName evidence="3">Tc1-like transposase DDE domain-containing protein</fullName>
    </recommendedName>
</protein>
<reference evidence="1 2" key="1">
    <citation type="journal article" date="2014" name="Genome Biol. Evol.">
        <title>The genome of the myxosporean Thelohanellus kitauei shows adaptations to nutrient acquisition within its fish host.</title>
        <authorList>
            <person name="Yang Y."/>
            <person name="Xiong J."/>
            <person name="Zhou Z."/>
            <person name="Huo F."/>
            <person name="Miao W."/>
            <person name="Ran C."/>
            <person name="Liu Y."/>
            <person name="Zhang J."/>
            <person name="Feng J."/>
            <person name="Wang M."/>
            <person name="Wang M."/>
            <person name="Wang L."/>
            <person name="Yao B."/>
        </authorList>
    </citation>
    <scope>NUCLEOTIDE SEQUENCE [LARGE SCALE GENOMIC DNA]</scope>
    <source>
        <strain evidence="1">Wuqing</strain>
    </source>
</reference>
<dbReference type="AlphaFoldDB" id="A0A0C2J6K2"/>
<evidence type="ECO:0008006" key="3">
    <source>
        <dbReference type="Google" id="ProtNLM"/>
    </source>
</evidence>
<dbReference type="EMBL" id="JWZT01000833">
    <property type="protein sequence ID" value="KII73449.1"/>
    <property type="molecule type" value="Genomic_DNA"/>
</dbReference>
<name>A0A0C2J6K2_THEKT</name>
<evidence type="ECO:0000313" key="2">
    <source>
        <dbReference type="Proteomes" id="UP000031668"/>
    </source>
</evidence>
<keyword evidence="2" id="KW-1185">Reference proteome</keyword>
<evidence type="ECO:0000313" key="1">
    <source>
        <dbReference type="EMBL" id="KII73449.1"/>
    </source>
</evidence>
<organism evidence="1 2">
    <name type="scientific">Thelohanellus kitauei</name>
    <name type="common">Myxosporean</name>
    <dbReference type="NCBI Taxonomy" id="669202"/>
    <lineage>
        <taxon>Eukaryota</taxon>
        <taxon>Metazoa</taxon>
        <taxon>Cnidaria</taxon>
        <taxon>Myxozoa</taxon>
        <taxon>Myxosporea</taxon>
        <taxon>Bivalvulida</taxon>
        <taxon>Platysporina</taxon>
        <taxon>Myxobolidae</taxon>
        <taxon>Thelohanellus</taxon>
    </lineage>
</organism>
<dbReference type="OrthoDB" id="2266637at2759"/>